<dbReference type="RefSeq" id="WP_023056473.1">
    <property type="nucleotide sequence ID" value="NZ_JAUSTN010000006.1"/>
</dbReference>
<sequence length="321" mass="37233">MKKLRELYRPIEKNFSEYIKVDDLHEIYFEESGNPNGKPIVFLHGGPGCGTSPDCRRFFDPDFYRIILFDQRGSGKSRPKACLKDNNTDAIISDMEKIRERLNIDKWIVFGGSWGSTLALSYAIKHPEKVIGLILRGIFLGRQEDIDWIYQEGGASNIFPDKWENFISIIPENERKDLIKAYYKRLTGQDEKVKIEAAKAWSIWEGSITTLKPSEKVTEDFSDEDYAINMASIECHFWVNHMFRENMNYILDNAHIIKDIPTHIVHGRYDMDCRFIGAYLLSKKLNKVNLDITISGHSSMELEIIDSLIKASENFKKLYQE</sequence>
<reference evidence="11 12" key="1">
    <citation type="submission" date="2023-07" db="EMBL/GenBank/DDBJ databases">
        <title>Genomic Encyclopedia of Type Strains, Phase IV (KMG-IV): sequencing the most valuable type-strain genomes for metagenomic binning, comparative biology and taxonomic classification.</title>
        <authorList>
            <person name="Goeker M."/>
        </authorList>
    </citation>
    <scope>NUCLEOTIDE SEQUENCE [LARGE SCALE GENOMIC DNA]</scope>
    <source>
        <strain evidence="11 12">DSM 22616</strain>
    </source>
</reference>
<dbReference type="Gene3D" id="3.40.50.1820">
    <property type="entry name" value="alpha/beta hydrolase"/>
    <property type="match status" value="1"/>
</dbReference>
<keyword evidence="5 8" id="KW-0963">Cytoplasm</keyword>
<dbReference type="GO" id="GO:0004177">
    <property type="term" value="F:aminopeptidase activity"/>
    <property type="evidence" value="ECO:0007669"/>
    <property type="project" value="UniProtKB-KW"/>
</dbReference>
<feature type="domain" description="AB hydrolase-1" evidence="10">
    <location>
        <begin position="38"/>
        <end position="270"/>
    </location>
</feature>
<evidence type="ECO:0000256" key="3">
    <source>
        <dbReference type="ARBA" id="ARBA00010088"/>
    </source>
</evidence>
<comment type="similarity">
    <text evidence="3 8 9">Belongs to the peptidase S33 family.</text>
</comment>
<evidence type="ECO:0000256" key="4">
    <source>
        <dbReference type="ARBA" id="ARBA00022438"/>
    </source>
</evidence>
<dbReference type="EC" id="3.4.11.5" evidence="8 9"/>
<proteinExistence type="inferred from homology"/>
<dbReference type="InterPro" id="IPR005944">
    <property type="entry name" value="Pro_iminopeptidase"/>
</dbReference>
<dbReference type="PRINTS" id="PR00111">
    <property type="entry name" value="ABHYDROLASE"/>
</dbReference>
<evidence type="ECO:0000256" key="5">
    <source>
        <dbReference type="ARBA" id="ARBA00022490"/>
    </source>
</evidence>
<dbReference type="InterPro" id="IPR029058">
    <property type="entry name" value="AB_hydrolase_fold"/>
</dbReference>
<evidence type="ECO:0000313" key="11">
    <source>
        <dbReference type="EMBL" id="MDQ0275269.1"/>
    </source>
</evidence>
<keyword evidence="6 8" id="KW-0645">Protease</keyword>
<accession>A0ABU0AWQ4</accession>
<dbReference type="InterPro" id="IPR002410">
    <property type="entry name" value="Peptidase_S33"/>
</dbReference>
<evidence type="ECO:0000256" key="7">
    <source>
        <dbReference type="ARBA" id="ARBA00022801"/>
    </source>
</evidence>
<comment type="subcellular location">
    <subcellularLocation>
        <location evidence="2 8">Cytoplasm</location>
    </subcellularLocation>
</comment>
<dbReference type="NCBIfam" id="TIGR01249">
    <property type="entry name" value="pro_imino_pep_1"/>
    <property type="match status" value="1"/>
</dbReference>
<dbReference type="PANTHER" id="PTHR43722:SF1">
    <property type="entry name" value="PROLINE IMINOPEPTIDASE"/>
    <property type="match status" value="1"/>
</dbReference>
<organism evidence="11 12">
    <name type="scientific">Peptoniphilus koenoeneniae</name>
    <dbReference type="NCBI Taxonomy" id="507751"/>
    <lineage>
        <taxon>Bacteria</taxon>
        <taxon>Bacillati</taxon>
        <taxon>Bacillota</taxon>
        <taxon>Tissierellia</taxon>
        <taxon>Tissierellales</taxon>
        <taxon>Peptoniphilaceae</taxon>
        <taxon>Peptoniphilus</taxon>
    </lineage>
</organism>
<dbReference type="Pfam" id="PF00561">
    <property type="entry name" value="Abhydrolase_1"/>
    <property type="match status" value="1"/>
</dbReference>
<evidence type="ECO:0000256" key="1">
    <source>
        <dbReference type="ARBA" id="ARBA00001585"/>
    </source>
</evidence>
<dbReference type="InterPro" id="IPR000073">
    <property type="entry name" value="AB_hydrolase_1"/>
</dbReference>
<evidence type="ECO:0000256" key="6">
    <source>
        <dbReference type="ARBA" id="ARBA00022670"/>
    </source>
</evidence>
<dbReference type="EMBL" id="JAUSTN010000006">
    <property type="protein sequence ID" value="MDQ0275269.1"/>
    <property type="molecule type" value="Genomic_DNA"/>
</dbReference>
<keyword evidence="12" id="KW-1185">Reference proteome</keyword>
<dbReference type="Proteomes" id="UP001236559">
    <property type="component" value="Unassembled WGS sequence"/>
</dbReference>
<dbReference type="SUPFAM" id="SSF53474">
    <property type="entry name" value="alpha/beta-Hydrolases"/>
    <property type="match status" value="1"/>
</dbReference>
<dbReference type="PRINTS" id="PR00793">
    <property type="entry name" value="PROAMNOPTASE"/>
</dbReference>
<evidence type="ECO:0000256" key="9">
    <source>
        <dbReference type="RuleBase" id="RU003421"/>
    </source>
</evidence>
<evidence type="ECO:0000313" key="12">
    <source>
        <dbReference type="Proteomes" id="UP001236559"/>
    </source>
</evidence>
<keyword evidence="7 8" id="KW-0378">Hydrolase</keyword>
<evidence type="ECO:0000256" key="8">
    <source>
        <dbReference type="PIRNR" id="PIRNR006431"/>
    </source>
</evidence>
<protein>
    <recommendedName>
        <fullName evidence="8 9">Proline iminopeptidase</fullName>
        <shortName evidence="8">PIP</shortName>
        <ecNumber evidence="8 9">3.4.11.5</ecNumber>
    </recommendedName>
    <alternativeName>
        <fullName evidence="8">Prolyl aminopeptidase</fullName>
    </alternativeName>
</protein>
<dbReference type="PIRSF" id="PIRSF006431">
    <property type="entry name" value="Pept_S33"/>
    <property type="match status" value="1"/>
</dbReference>
<name>A0ABU0AWQ4_9FIRM</name>
<evidence type="ECO:0000259" key="10">
    <source>
        <dbReference type="Pfam" id="PF00561"/>
    </source>
</evidence>
<comment type="catalytic activity">
    <reaction evidence="1 8 9">
        <text>Release of N-terminal proline from a peptide.</text>
        <dbReference type="EC" id="3.4.11.5"/>
    </reaction>
</comment>
<gene>
    <name evidence="11" type="ORF">J2S72_001294</name>
</gene>
<evidence type="ECO:0000256" key="2">
    <source>
        <dbReference type="ARBA" id="ARBA00004496"/>
    </source>
</evidence>
<comment type="caution">
    <text evidence="11">The sequence shown here is derived from an EMBL/GenBank/DDBJ whole genome shotgun (WGS) entry which is preliminary data.</text>
</comment>
<keyword evidence="4 8" id="KW-0031">Aminopeptidase</keyword>
<dbReference type="PANTHER" id="PTHR43722">
    <property type="entry name" value="PROLINE IMINOPEPTIDASE"/>
    <property type="match status" value="1"/>
</dbReference>